<dbReference type="PANTHER" id="PTHR39606">
    <property type="entry name" value="SURFACE PROTEIN, PUTATIVE-RELATED"/>
    <property type="match status" value="1"/>
</dbReference>
<keyword evidence="3" id="KW-1185">Reference proteome</keyword>
<feature type="compositionally biased region" description="Basic and acidic residues" evidence="1">
    <location>
        <begin position="49"/>
        <end position="66"/>
    </location>
</feature>
<feature type="compositionally biased region" description="Gly residues" evidence="1">
    <location>
        <begin position="118"/>
        <end position="133"/>
    </location>
</feature>
<dbReference type="AlphaFoldDB" id="A0A9P5CJ51"/>
<proteinExistence type="predicted"/>
<feature type="compositionally biased region" description="Basic and acidic residues" evidence="1">
    <location>
        <begin position="155"/>
        <end position="165"/>
    </location>
</feature>
<feature type="compositionally biased region" description="Basic and acidic residues" evidence="1">
    <location>
        <begin position="217"/>
        <end position="229"/>
    </location>
</feature>
<feature type="region of interest" description="Disordered" evidence="1">
    <location>
        <begin position="103"/>
        <end position="272"/>
    </location>
</feature>
<protein>
    <recommendedName>
        <fullName evidence="4">Cell surface protein</fullName>
    </recommendedName>
</protein>
<feature type="compositionally biased region" description="Basic and acidic residues" evidence="1">
    <location>
        <begin position="246"/>
        <end position="272"/>
    </location>
</feature>
<dbReference type="OrthoDB" id="2590867at2759"/>
<organism evidence="2 3">
    <name type="scientific">Cryphonectria parasitica (strain ATCC 38755 / EP155)</name>
    <dbReference type="NCBI Taxonomy" id="660469"/>
    <lineage>
        <taxon>Eukaryota</taxon>
        <taxon>Fungi</taxon>
        <taxon>Dikarya</taxon>
        <taxon>Ascomycota</taxon>
        <taxon>Pezizomycotina</taxon>
        <taxon>Sordariomycetes</taxon>
        <taxon>Sordariomycetidae</taxon>
        <taxon>Diaporthales</taxon>
        <taxon>Cryphonectriaceae</taxon>
        <taxon>Cryphonectria-Endothia species complex</taxon>
        <taxon>Cryphonectria</taxon>
    </lineage>
</organism>
<evidence type="ECO:0008006" key="4">
    <source>
        <dbReference type="Google" id="ProtNLM"/>
    </source>
</evidence>
<dbReference type="GeneID" id="63841002"/>
<comment type="caution">
    <text evidence="2">The sequence shown here is derived from an EMBL/GenBank/DDBJ whole genome shotgun (WGS) entry which is preliminary data.</text>
</comment>
<name>A0A9P5CJ51_CRYP1</name>
<dbReference type="Proteomes" id="UP000803844">
    <property type="component" value="Unassembled WGS sequence"/>
</dbReference>
<gene>
    <name evidence="2" type="ORF">M406DRAFT_358346</name>
</gene>
<dbReference type="EMBL" id="MU032352">
    <property type="protein sequence ID" value="KAF3760803.1"/>
    <property type="molecule type" value="Genomic_DNA"/>
</dbReference>
<dbReference type="PANTHER" id="PTHR39606:SF1">
    <property type="entry name" value="CELL SURFACE PROTEIN"/>
    <property type="match status" value="1"/>
</dbReference>
<feature type="compositionally biased region" description="Polar residues" evidence="1">
    <location>
        <begin position="21"/>
        <end position="30"/>
    </location>
</feature>
<feature type="compositionally biased region" description="Basic and acidic residues" evidence="1">
    <location>
        <begin position="7"/>
        <end position="20"/>
    </location>
</feature>
<feature type="region of interest" description="Disordered" evidence="1">
    <location>
        <begin position="1"/>
        <end position="90"/>
    </location>
</feature>
<evidence type="ECO:0000313" key="2">
    <source>
        <dbReference type="EMBL" id="KAF3760803.1"/>
    </source>
</evidence>
<dbReference type="RefSeq" id="XP_040771782.1">
    <property type="nucleotide sequence ID" value="XM_040923873.1"/>
</dbReference>
<feature type="compositionally biased region" description="Basic and acidic residues" evidence="1">
    <location>
        <begin position="189"/>
        <end position="207"/>
    </location>
</feature>
<reference evidence="2" key="1">
    <citation type="journal article" date="2020" name="Phytopathology">
        <title>Genome sequence of the chestnut blight fungus Cryphonectria parasitica EP155: A fundamental resource for an archetypical invasive plant pathogen.</title>
        <authorList>
            <person name="Crouch J.A."/>
            <person name="Dawe A."/>
            <person name="Aerts A."/>
            <person name="Barry K."/>
            <person name="Churchill A.C.L."/>
            <person name="Grimwood J."/>
            <person name="Hillman B."/>
            <person name="Milgroom M.G."/>
            <person name="Pangilinan J."/>
            <person name="Smith M."/>
            <person name="Salamov A."/>
            <person name="Schmutz J."/>
            <person name="Yadav J."/>
            <person name="Grigoriev I.V."/>
            <person name="Nuss D."/>
        </authorList>
    </citation>
    <scope>NUCLEOTIDE SEQUENCE</scope>
    <source>
        <strain evidence="2">EP155</strain>
    </source>
</reference>
<accession>A0A9P5CJ51</accession>
<evidence type="ECO:0000313" key="3">
    <source>
        <dbReference type="Proteomes" id="UP000803844"/>
    </source>
</evidence>
<evidence type="ECO:0000256" key="1">
    <source>
        <dbReference type="SAM" id="MobiDB-lite"/>
    </source>
</evidence>
<sequence>MSGLVNKVKEALHSDKHAETGTHSTHNNYNEPEGAHGPHGSRAANAADPRVDSDRDHRAAPHHHEAGVAGGHYQPTGHHQPGGHHQEGAYGAHNSRVANAADPRIDSDRDHRGAHHGYQGGAGEIPGGAGGVTGYNDPVGTHGAHNSRVANAADPRIDSDRDHRGAPGGAGTAHYGSGPGPAANTAGPHRSDVLNKADPRVDSDLDGSKTFGGNRTVQDHGATHRDPRDAAQVPPSVLRQHVGEPAIEHDDHAHGRSERHQSMSHQDAHRGI</sequence>